<feature type="region of interest" description="Disordered" evidence="1">
    <location>
        <begin position="728"/>
        <end position="770"/>
    </location>
</feature>
<dbReference type="OrthoDB" id="10312209at2759"/>
<reference evidence="3 4" key="1">
    <citation type="submission" date="2011-08" db="EMBL/GenBank/DDBJ databases">
        <title>The Genome Sequence of Plasmodium vivax Mauritania I.</title>
        <authorList>
            <consortium name="The Broad Institute Genome Sequencing Platform"/>
            <consortium name="The Broad Institute Genome Sequencing Center for Infectious Disease"/>
            <person name="Neafsey D."/>
            <person name="Carlton J."/>
            <person name="Barnwell J."/>
            <person name="Collins W."/>
            <person name="Escalante A."/>
            <person name="Mullikin J."/>
            <person name="Saul A."/>
            <person name="Guigo R."/>
            <person name="Camara F."/>
            <person name="Young S.K."/>
            <person name="Zeng Q."/>
            <person name="Gargeya S."/>
            <person name="Fitzgerald M."/>
            <person name="Haas B."/>
            <person name="Abouelleil A."/>
            <person name="Alvarado L."/>
            <person name="Arachchi H.M."/>
            <person name="Berlin A."/>
            <person name="Brown A."/>
            <person name="Chapman S.B."/>
            <person name="Chen Z."/>
            <person name="Dunbar C."/>
            <person name="Freedman E."/>
            <person name="Gearin G."/>
            <person name="Gellesch M."/>
            <person name="Goldberg J."/>
            <person name="Griggs A."/>
            <person name="Gujja S."/>
            <person name="Heiman D."/>
            <person name="Howarth C."/>
            <person name="Larson L."/>
            <person name="Lui A."/>
            <person name="MacDonald P.J.P."/>
            <person name="Montmayeur A."/>
            <person name="Murphy C."/>
            <person name="Neiman D."/>
            <person name="Pearson M."/>
            <person name="Priest M."/>
            <person name="Roberts A."/>
            <person name="Saif S."/>
            <person name="Shea T."/>
            <person name="Shenoy N."/>
            <person name="Sisk P."/>
            <person name="Stolte C."/>
            <person name="Sykes S."/>
            <person name="Wortman J."/>
            <person name="Nusbaum C."/>
            <person name="Birren B."/>
        </authorList>
    </citation>
    <scope>NUCLEOTIDE SEQUENCE [LARGE SCALE GENOMIC DNA]</scope>
    <source>
        <strain evidence="3 4">Mauritania I</strain>
    </source>
</reference>
<evidence type="ECO:0000256" key="1">
    <source>
        <dbReference type="SAM" id="MobiDB-lite"/>
    </source>
</evidence>
<feature type="transmembrane region" description="Helical" evidence="2">
    <location>
        <begin position="794"/>
        <end position="812"/>
    </location>
</feature>
<dbReference type="AlphaFoldDB" id="A0A0J9TK61"/>
<keyword evidence="2" id="KW-0472">Membrane</keyword>
<evidence type="ECO:0000313" key="3">
    <source>
        <dbReference type="EMBL" id="KMZ95157.1"/>
    </source>
</evidence>
<organism evidence="3 4">
    <name type="scientific">Plasmodium vivax Mauritania I</name>
    <dbReference type="NCBI Taxonomy" id="1035515"/>
    <lineage>
        <taxon>Eukaryota</taxon>
        <taxon>Sar</taxon>
        <taxon>Alveolata</taxon>
        <taxon>Apicomplexa</taxon>
        <taxon>Aconoidasida</taxon>
        <taxon>Haemosporida</taxon>
        <taxon>Plasmodiidae</taxon>
        <taxon>Plasmodium</taxon>
        <taxon>Plasmodium (Plasmodium)</taxon>
    </lineage>
</organism>
<feature type="transmembrane region" description="Helical" evidence="2">
    <location>
        <begin position="466"/>
        <end position="485"/>
    </location>
</feature>
<keyword evidence="2" id="KW-0812">Transmembrane</keyword>
<proteinExistence type="predicted"/>
<sequence>MLKNKLYTSHYSCIVLEPFPENRIHINDFNINSTIKPEYGEKIDYNNKYTCQQVMYILNDISTVPTSAHNDNRCKYLYYWTYHDFFQNNTNYDMVLKLYKSFLKAYIDDYRDNHICNDYMDGAKDIILKRSAKLIELYDTINDGSKIFDCECAQKCSQLYIEYIKECDNNYDYDFCGELENFKQIYEEKMKSIEPCDGAEKILTFAIKNDLHVNSILKDLTLYKFYEYLDVELERSDRLHDNCQYCETNIASKKENGPELINLCKKICRIILNVPEILDKCKASDDKKKCQYMSHWLYDKVVSITQGTNLFINFYAVLSMYSGIKKENFKNCTLTNFNVDKEIFNKKHILYEFLESYDDIKKKIFLEGNLNVQPYCKHIKENFRFYNIAKENCNSNSCNYFTELQQFKNKINELNDLNTILNKCKYEKISCKYDSYAEDDVPCLRAKGSPFILFILGNDPDDIVNILLNVAIISVPFLAIFLILFKEAYEKNFPLNRFIDQIEKFYLNCQNFLTIPCLKDIVLAKNETLKNIGCAVYRGYTYLAPQNDIGKRINFCNYLNLWLDEQKSIYVTNNSNNNNEQWKLIDELWNCLKQNYDKSRHCDRKEGTNSPEIRKRIDLMVYCVNRDYFKSLCEKSIHPNRDIDQKCFNFSRFTDKYYEKFYTENDCLDKTHDPQDYRYHISNECTLYNMSKTFPVIDLQNKAILDNGNIRTPIKECTNAVEVEGQLQEQTQDITDVPPEVPESSDDLDEPGNGHSESGDVRTGSKSGFPESIELAFPSTTAVTSPSDKPSNPVYYAGLSTLGVFFTSMVLYKVKKL</sequence>
<dbReference type="Proteomes" id="UP000053776">
    <property type="component" value="Unassembled WGS sequence"/>
</dbReference>
<keyword evidence="2" id="KW-1133">Transmembrane helix</keyword>
<evidence type="ECO:0000256" key="2">
    <source>
        <dbReference type="SAM" id="Phobius"/>
    </source>
</evidence>
<protein>
    <submittedName>
        <fullName evidence="3">Uncharacterized protein</fullName>
    </submittedName>
</protein>
<name>A0A0J9TK61_PLAVI</name>
<gene>
    <name evidence="3" type="ORF">PVMG_06095</name>
</gene>
<accession>A0A0J9TK61</accession>
<evidence type="ECO:0000313" key="4">
    <source>
        <dbReference type="Proteomes" id="UP000053776"/>
    </source>
</evidence>
<dbReference type="InterPro" id="IPR008780">
    <property type="entry name" value="Plasmodium_Vir"/>
</dbReference>
<dbReference type="EMBL" id="KQ234997">
    <property type="protein sequence ID" value="KMZ95157.1"/>
    <property type="molecule type" value="Genomic_DNA"/>
</dbReference>
<dbReference type="Pfam" id="PF05795">
    <property type="entry name" value="Plasmodium_Vir"/>
    <property type="match status" value="2"/>
</dbReference>